<dbReference type="Proteomes" id="UP001501764">
    <property type="component" value="Unassembled WGS sequence"/>
</dbReference>
<feature type="transmembrane region" description="Helical" evidence="1">
    <location>
        <begin position="6"/>
        <end position="25"/>
    </location>
</feature>
<keyword evidence="1" id="KW-0472">Membrane</keyword>
<organism evidence="2 3">
    <name type="scientific">Clostridium nitritogenes</name>
    <dbReference type="NCBI Taxonomy" id="83340"/>
    <lineage>
        <taxon>Bacteria</taxon>
        <taxon>Bacillati</taxon>
        <taxon>Bacillota</taxon>
        <taxon>Clostridia</taxon>
        <taxon>Eubacteriales</taxon>
        <taxon>Clostridiaceae</taxon>
        <taxon>Clostridium</taxon>
    </lineage>
</organism>
<keyword evidence="1" id="KW-0812">Transmembrane</keyword>
<dbReference type="EMBL" id="BAAACO010000001">
    <property type="protein sequence ID" value="GAA0856839.1"/>
    <property type="molecule type" value="Genomic_DNA"/>
</dbReference>
<keyword evidence="1" id="KW-1133">Transmembrane helix</keyword>
<accession>A0ABP3WUS3</accession>
<proteinExistence type="predicted"/>
<protein>
    <submittedName>
        <fullName evidence="2">Uncharacterized protein</fullName>
    </submittedName>
</protein>
<evidence type="ECO:0000256" key="1">
    <source>
        <dbReference type="SAM" id="Phobius"/>
    </source>
</evidence>
<comment type="caution">
    <text evidence="2">The sequence shown here is derived from an EMBL/GenBank/DDBJ whole genome shotgun (WGS) entry which is preliminary data.</text>
</comment>
<dbReference type="RefSeq" id="WP_346025831.1">
    <property type="nucleotide sequence ID" value="NZ_BAAACO010000001.1"/>
</dbReference>
<reference evidence="3" key="1">
    <citation type="journal article" date="2019" name="Int. J. Syst. Evol. Microbiol.">
        <title>The Global Catalogue of Microorganisms (GCM) 10K type strain sequencing project: providing services to taxonomists for standard genome sequencing and annotation.</title>
        <authorList>
            <consortium name="The Broad Institute Genomics Platform"/>
            <consortium name="The Broad Institute Genome Sequencing Center for Infectious Disease"/>
            <person name="Wu L."/>
            <person name="Ma J."/>
        </authorList>
    </citation>
    <scope>NUCLEOTIDE SEQUENCE [LARGE SCALE GENOMIC DNA]</scope>
    <source>
        <strain evidence="3">JCM 6485</strain>
    </source>
</reference>
<evidence type="ECO:0000313" key="2">
    <source>
        <dbReference type="EMBL" id="GAA0856839.1"/>
    </source>
</evidence>
<evidence type="ECO:0000313" key="3">
    <source>
        <dbReference type="Proteomes" id="UP001501764"/>
    </source>
</evidence>
<gene>
    <name evidence="2" type="ORF">GCM10008916_08070</name>
</gene>
<keyword evidence="3" id="KW-1185">Reference proteome</keyword>
<sequence length="176" mass="20555">MIDILVSGLMGIFGTVIGVLLSEFIRRKGKVKILVNSFKIEFYKTVEDILGGFEELEDKENPGAVRYSYEVDIFNLKEIHQNFNRVITLFQCENGEIIESSPYNANKYKVIAGKREYEKIKVLNIKPKEYISLKLEDSIYDRNKIEKIKKYKKVYLSLSNIESNKEKRILIKENNC</sequence>
<name>A0ABP3WUS3_9CLOT</name>